<feature type="region of interest" description="Disordered" evidence="2">
    <location>
        <begin position="42"/>
        <end position="131"/>
    </location>
</feature>
<evidence type="ECO:0000259" key="3">
    <source>
        <dbReference type="PROSITE" id="PS50102"/>
    </source>
</evidence>
<evidence type="ECO:0000256" key="1">
    <source>
        <dbReference type="PROSITE-ProRule" id="PRU00176"/>
    </source>
</evidence>
<dbReference type="SUPFAM" id="SSF54928">
    <property type="entry name" value="RNA-binding domain, RBD"/>
    <property type="match status" value="1"/>
</dbReference>
<feature type="domain" description="RRM" evidence="3">
    <location>
        <begin position="1"/>
        <end position="46"/>
    </location>
</feature>
<dbReference type="AlphaFoldDB" id="A0A5J5BBM2"/>
<dbReference type="GO" id="GO:0005634">
    <property type="term" value="C:nucleus"/>
    <property type="evidence" value="ECO:0007669"/>
    <property type="project" value="TreeGrafter"/>
</dbReference>
<dbReference type="InterPro" id="IPR012677">
    <property type="entry name" value="Nucleotide-bd_a/b_plait_sf"/>
</dbReference>
<feature type="compositionally biased region" description="Basic and acidic residues" evidence="2">
    <location>
        <begin position="92"/>
        <end position="131"/>
    </location>
</feature>
<dbReference type="OrthoDB" id="439808at2759"/>
<name>A0A5J5BBM2_9ASTE</name>
<evidence type="ECO:0000256" key="2">
    <source>
        <dbReference type="SAM" id="MobiDB-lite"/>
    </source>
</evidence>
<proteinExistence type="predicted"/>
<sequence length="131" mass="14474">MQRDTGRPRGFGFLTFADRRGMEDIIREMHLRELGDRVISVNRAQPKMGGEDPDHGYGGGYSSGGRGSYGGGGGRGGGEFSSRSRFGGAAGRGDHFGGDRDRYMDDRYDAGRYGNKDRYDSRDEKYGSRDR</sequence>
<feature type="compositionally biased region" description="Gly residues" evidence="2">
    <location>
        <begin position="56"/>
        <end position="79"/>
    </location>
</feature>
<dbReference type="GO" id="GO:0003729">
    <property type="term" value="F:mRNA binding"/>
    <property type="evidence" value="ECO:0007669"/>
    <property type="project" value="TreeGrafter"/>
</dbReference>
<dbReference type="InterPro" id="IPR035979">
    <property type="entry name" value="RBD_domain_sf"/>
</dbReference>
<evidence type="ECO:0000313" key="4">
    <source>
        <dbReference type="EMBL" id="KAA8539252.1"/>
    </source>
</evidence>
<evidence type="ECO:0000313" key="5">
    <source>
        <dbReference type="Proteomes" id="UP000325577"/>
    </source>
</evidence>
<keyword evidence="1" id="KW-0694">RNA-binding</keyword>
<reference evidence="4 5" key="1">
    <citation type="submission" date="2019-09" db="EMBL/GenBank/DDBJ databases">
        <title>A chromosome-level genome assembly of the Chinese tupelo Nyssa sinensis.</title>
        <authorList>
            <person name="Yang X."/>
            <person name="Kang M."/>
            <person name="Yang Y."/>
            <person name="Xiong H."/>
            <person name="Wang M."/>
            <person name="Zhang Z."/>
            <person name="Wang Z."/>
            <person name="Wu H."/>
            <person name="Ma T."/>
            <person name="Liu J."/>
            <person name="Xi Z."/>
        </authorList>
    </citation>
    <scope>NUCLEOTIDE SEQUENCE [LARGE SCALE GENOMIC DNA]</scope>
    <source>
        <strain evidence="4">J267</strain>
        <tissue evidence="4">Leaf</tissue>
    </source>
</reference>
<dbReference type="PANTHER" id="PTHR48031:SF2">
    <property type="entry name" value="RNA-BINDING PROTEIN 4"/>
    <property type="match status" value="1"/>
</dbReference>
<dbReference type="InterPro" id="IPR000504">
    <property type="entry name" value="RRM_dom"/>
</dbReference>
<protein>
    <recommendedName>
        <fullName evidence="3">RRM domain-containing protein</fullName>
    </recommendedName>
</protein>
<dbReference type="PROSITE" id="PS50102">
    <property type="entry name" value="RRM"/>
    <property type="match status" value="1"/>
</dbReference>
<organism evidence="4 5">
    <name type="scientific">Nyssa sinensis</name>
    <dbReference type="NCBI Taxonomy" id="561372"/>
    <lineage>
        <taxon>Eukaryota</taxon>
        <taxon>Viridiplantae</taxon>
        <taxon>Streptophyta</taxon>
        <taxon>Embryophyta</taxon>
        <taxon>Tracheophyta</taxon>
        <taxon>Spermatophyta</taxon>
        <taxon>Magnoliopsida</taxon>
        <taxon>eudicotyledons</taxon>
        <taxon>Gunneridae</taxon>
        <taxon>Pentapetalae</taxon>
        <taxon>asterids</taxon>
        <taxon>Cornales</taxon>
        <taxon>Nyssaceae</taxon>
        <taxon>Nyssa</taxon>
    </lineage>
</organism>
<dbReference type="PANTHER" id="PTHR48031">
    <property type="entry name" value="SRA STEM-LOOP-INTERACTING RNA-BINDING PROTEIN, MITOCHONDRIAL"/>
    <property type="match status" value="1"/>
</dbReference>
<accession>A0A5J5BBM2</accession>
<dbReference type="EMBL" id="CM018037">
    <property type="protein sequence ID" value="KAA8539252.1"/>
    <property type="molecule type" value="Genomic_DNA"/>
</dbReference>
<dbReference type="Pfam" id="PF00076">
    <property type="entry name" value="RRM_1"/>
    <property type="match status" value="1"/>
</dbReference>
<gene>
    <name evidence="4" type="ORF">F0562_025944</name>
</gene>
<dbReference type="Gene3D" id="3.30.70.330">
    <property type="match status" value="1"/>
</dbReference>
<keyword evidence="5" id="KW-1185">Reference proteome</keyword>
<dbReference type="Proteomes" id="UP000325577">
    <property type="component" value="Linkage Group LG14"/>
</dbReference>